<evidence type="ECO:0000256" key="7">
    <source>
        <dbReference type="ARBA" id="ARBA00022490"/>
    </source>
</evidence>
<feature type="domain" description="B box-type" evidence="24">
    <location>
        <begin position="193"/>
        <end position="234"/>
    </location>
</feature>
<keyword evidence="8" id="KW-0808">Transferase</keyword>
<dbReference type="GO" id="GO:0000932">
    <property type="term" value="C:P-body"/>
    <property type="evidence" value="ECO:0007669"/>
    <property type="project" value="UniProtKB-SubCell"/>
</dbReference>
<feature type="domain" description="B box-type" evidence="24">
    <location>
        <begin position="46"/>
        <end position="93"/>
    </location>
</feature>
<evidence type="ECO:0000256" key="5">
    <source>
        <dbReference type="ARBA" id="ARBA00012483"/>
    </source>
</evidence>
<dbReference type="InterPro" id="IPR050952">
    <property type="entry name" value="TRIM-NHL_E3_ligases"/>
</dbReference>
<dbReference type="FunFam" id="2.120.10.30:FF:000025">
    <property type="entry name" value="E3 ubiquitin-protein ligase TRIM71"/>
    <property type="match status" value="1"/>
</dbReference>
<keyword evidence="10" id="KW-0677">Repeat</keyword>
<keyword evidence="13" id="KW-0862">Zinc</keyword>
<evidence type="ECO:0000256" key="22">
    <source>
        <dbReference type="PROSITE-ProRule" id="PRU00504"/>
    </source>
</evidence>
<dbReference type="SMART" id="SM00336">
    <property type="entry name" value="BBOX"/>
    <property type="match status" value="2"/>
</dbReference>
<evidence type="ECO:0000256" key="12">
    <source>
        <dbReference type="ARBA" id="ARBA00022786"/>
    </source>
</evidence>
<dbReference type="Gene3D" id="3.30.160.60">
    <property type="entry name" value="Classic Zinc Finger"/>
    <property type="match status" value="1"/>
</dbReference>
<sequence length="742" mass="81074">MSCLTTNSFSTSTSSTIPISIGANSSTESPLDSFISGIISAVTIDESSKLCSNCEEGATAFSKCMDCSEQLCDGCVRAHQRVRLTKDHRISRFDGSTNNSSISPQNNGLNGMSASPSQIELHLSALLQMSTSPACPSSLALALPSGNNMTASCHSAQSMVASVGSAVSSSPPTYMVSLPSSSSTNSGSGVGGSVVHLCDTHREPCRLFCQSCCAPACSDCVLDDHHRGHQLTYIEEAAETARQQGRRLATEARSAIAHLREAADGVQRAAEAVELRALQAAHDVRHTIRRYMTALEDRELDLLKMIDQSRQTKGKLLLTQLESLRITLNKLARTADLLSESVDLPNPYDLIAVNEKAANEIKQIRMMRLELAPCEDDGIMFLPPDNGFLRAISSIGNVTVSSAMVSSRLARAQAMKEQLFANFREVKEPEEQIQPPQQYQQSLRNRPIYDLPGLVTVKDNGPAPSLTFGNEGEGDGQLCRPWGVCCDSCGNFIVADRSNNRIQVFNPDGEFLFKFGSQGTGKGQFDRPAGITLNPQGHIVVADKDNHRIQVFKPDGTFHLTFGEKGCRNGQFNYPWDVACNSLGQIVVSDTRNHRIQLFTPEGTFINKFGFECTSTMWKHFDSPRGVCFTPKGNVIVTDFNNHRLVVVDNNFLQAQFLGQEGSSYKQFLRPQGVVCDDEGRIVVADSRNNRIQVFERNGNFLWRVGQPGKAPGDMDRPSGICLTPEGRIAVVDFGNNRIQVF</sequence>
<dbReference type="FunFam" id="2.120.10.30:FF:000013">
    <property type="entry name" value="E3 ubiquitin-protein ligase TRIM71"/>
    <property type="match status" value="1"/>
</dbReference>
<comment type="subcellular location">
    <subcellularLocation>
        <location evidence="2">Cytoplasm</location>
        <location evidence="2">P-body</location>
    </subcellularLocation>
</comment>
<proteinExistence type="inferred from homology"/>
<dbReference type="GO" id="GO:0000209">
    <property type="term" value="P:protein polyubiquitination"/>
    <property type="evidence" value="ECO:0007669"/>
    <property type="project" value="TreeGrafter"/>
</dbReference>
<evidence type="ECO:0000256" key="13">
    <source>
        <dbReference type="ARBA" id="ARBA00022833"/>
    </source>
</evidence>
<dbReference type="Gene3D" id="2.120.10.30">
    <property type="entry name" value="TolB, C-terminal domain"/>
    <property type="match status" value="3"/>
</dbReference>
<evidence type="ECO:0000256" key="6">
    <source>
        <dbReference type="ARBA" id="ARBA00022473"/>
    </source>
</evidence>
<keyword evidence="26" id="KW-1185">Reference proteome</keyword>
<dbReference type="GO" id="GO:0043161">
    <property type="term" value="P:proteasome-mediated ubiquitin-dependent protein catabolic process"/>
    <property type="evidence" value="ECO:0007669"/>
    <property type="project" value="TreeGrafter"/>
</dbReference>
<evidence type="ECO:0000256" key="17">
    <source>
        <dbReference type="ARBA" id="ARBA00040205"/>
    </source>
</evidence>
<dbReference type="InterPro" id="IPR001258">
    <property type="entry name" value="NHL_repeat"/>
</dbReference>
<evidence type="ECO:0000256" key="2">
    <source>
        <dbReference type="ARBA" id="ARBA00004201"/>
    </source>
</evidence>
<dbReference type="OrthoDB" id="342730at2759"/>
<dbReference type="Proteomes" id="UP000410492">
    <property type="component" value="Unassembled WGS sequence"/>
</dbReference>
<evidence type="ECO:0000256" key="16">
    <source>
        <dbReference type="ARBA" id="ARBA00023158"/>
    </source>
</evidence>
<feature type="repeat" description="NHL" evidence="22">
    <location>
        <begin position="465"/>
        <end position="508"/>
    </location>
</feature>
<evidence type="ECO:0000256" key="23">
    <source>
        <dbReference type="SAM" id="MobiDB-lite"/>
    </source>
</evidence>
<comment type="catalytic activity">
    <reaction evidence="1">
        <text>S-ubiquitinyl-[E2 ubiquitin-conjugating enzyme]-L-cysteine + [acceptor protein]-L-lysine = [E2 ubiquitin-conjugating enzyme]-L-cysteine + N(6)-ubiquitinyl-[acceptor protein]-L-lysine.</text>
        <dbReference type="EC" id="2.3.2.27"/>
    </reaction>
</comment>
<keyword evidence="15" id="KW-0175">Coiled coil</keyword>
<evidence type="ECO:0000256" key="3">
    <source>
        <dbReference type="ARBA" id="ARBA00004906"/>
    </source>
</evidence>
<feature type="compositionally biased region" description="Low complexity" evidence="23">
    <location>
        <begin position="1"/>
        <end position="16"/>
    </location>
</feature>
<evidence type="ECO:0000313" key="26">
    <source>
        <dbReference type="Proteomes" id="UP000410492"/>
    </source>
</evidence>
<evidence type="ECO:0000256" key="9">
    <source>
        <dbReference type="ARBA" id="ARBA00022723"/>
    </source>
</evidence>
<feature type="repeat" description="NHL" evidence="22">
    <location>
        <begin position="512"/>
        <end position="555"/>
    </location>
</feature>
<keyword evidence="7" id="KW-0963">Cytoplasm</keyword>
<evidence type="ECO:0000259" key="24">
    <source>
        <dbReference type="PROSITE" id="PS50119"/>
    </source>
</evidence>
<comment type="similarity">
    <text evidence="4">Belongs to the TRIM/RBCC family.</text>
</comment>
<gene>
    <name evidence="25" type="ORF">CALMAC_LOCUS10827</name>
</gene>
<evidence type="ECO:0000256" key="8">
    <source>
        <dbReference type="ARBA" id="ARBA00022679"/>
    </source>
</evidence>
<feature type="repeat" description="NHL" evidence="22">
    <location>
        <begin position="559"/>
        <end position="602"/>
    </location>
</feature>
<evidence type="ECO:0000256" key="11">
    <source>
        <dbReference type="ARBA" id="ARBA00022771"/>
    </source>
</evidence>
<dbReference type="CDD" id="cd14954">
    <property type="entry name" value="NHL_TRIM71_like"/>
    <property type="match status" value="1"/>
</dbReference>
<feature type="region of interest" description="Disordered" evidence="23">
    <location>
        <begin position="1"/>
        <end position="29"/>
    </location>
</feature>
<evidence type="ECO:0000256" key="1">
    <source>
        <dbReference type="ARBA" id="ARBA00000900"/>
    </source>
</evidence>
<dbReference type="InterPro" id="IPR000315">
    <property type="entry name" value="Znf_B-box"/>
</dbReference>
<dbReference type="SUPFAM" id="SSF57845">
    <property type="entry name" value="B-box zinc-binding domain"/>
    <property type="match status" value="1"/>
</dbReference>
<keyword evidence="14" id="KW-0694">RNA-binding</keyword>
<dbReference type="Gene3D" id="4.10.830.40">
    <property type="match status" value="1"/>
</dbReference>
<organism evidence="25 26">
    <name type="scientific">Callosobruchus maculatus</name>
    <name type="common">Southern cowpea weevil</name>
    <name type="synonym">Pulse bruchid</name>
    <dbReference type="NCBI Taxonomy" id="64391"/>
    <lineage>
        <taxon>Eukaryota</taxon>
        <taxon>Metazoa</taxon>
        <taxon>Ecdysozoa</taxon>
        <taxon>Arthropoda</taxon>
        <taxon>Hexapoda</taxon>
        <taxon>Insecta</taxon>
        <taxon>Pterygota</taxon>
        <taxon>Neoptera</taxon>
        <taxon>Endopterygota</taxon>
        <taxon>Coleoptera</taxon>
        <taxon>Polyphaga</taxon>
        <taxon>Cucujiformia</taxon>
        <taxon>Chrysomeloidea</taxon>
        <taxon>Chrysomelidae</taxon>
        <taxon>Bruchinae</taxon>
        <taxon>Bruchini</taxon>
        <taxon>Callosobruchus</taxon>
    </lineage>
</organism>
<dbReference type="GO" id="GO:0017148">
    <property type="term" value="P:negative regulation of translation"/>
    <property type="evidence" value="ECO:0007669"/>
    <property type="project" value="UniProtKB-ARBA"/>
</dbReference>
<dbReference type="CDD" id="cd19812">
    <property type="entry name" value="Bbox1_TRIM71_C-VII"/>
    <property type="match status" value="1"/>
</dbReference>
<dbReference type="PROSITE" id="PS51125">
    <property type="entry name" value="NHL"/>
    <property type="match status" value="6"/>
</dbReference>
<protein>
    <recommendedName>
        <fullName evidence="17">E3 ubiquitin-protein ligase TRIM71</fullName>
        <ecNumber evidence="5">2.3.2.27</ecNumber>
    </recommendedName>
    <alternativeName>
        <fullName evidence="20">Protein lin-41 homolog</fullName>
    </alternativeName>
    <alternativeName>
        <fullName evidence="18">RING-type E3 ubiquitin transferase TRIM71</fullName>
    </alternativeName>
    <alternativeName>
        <fullName evidence="19">Tripartite motif-containing protein 71</fullName>
    </alternativeName>
</protein>
<evidence type="ECO:0000256" key="21">
    <source>
        <dbReference type="PROSITE-ProRule" id="PRU00024"/>
    </source>
</evidence>
<dbReference type="PANTHER" id="PTHR24104">
    <property type="entry name" value="E3 UBIQUITIN-PROTEIN LIGASE NHLRC1-RELATED"/>
    <property type="match status" value="1"/>
</dbReference>
<evidence type="ECO:0000256" key="10">
    <source>
        <dbReference type="ARBA" id="ARBA00022737"/>
    </source>
</evidence>
<accession>A0A653CS05</accession>
<evidence type="ECO:0000313" key="25">
    <source>
        <dbReference type="EMBL" id="VEN49863.1"/>
    </source>
</evidence>
<comment type="pathway">
    <text evidence="3">Protein modification; protein ubiquitination.</text>
</comment>
<evidence type="ECO:0000256" key="20">
    <source>
        <dbReference type="ARBA" id="ARBA00043228"/>
    </source>
</evidence>
<evidence type="ECO:0000256" key="18">
    <source>
        <dbReference type="ARBA" id="ARBA00041679"/>
    </source>
</evidence>
<evidence type="ECO:0000256" key="19">
    <source>
        <dbReference type="ARBA" id="ARBA00042007"/>
    </source>
</evidence>
<dbReference type="EC" id="2.3.2.27" evidence="5"/>
<feature type="repeat" description="NHL" evidence="22">
    <location>
        <begin position="704"/>
        <end position="742"/>
    </location>
</feature>
<feature type="repeat" description="NHL" evidence="22">
    <location>
        <begin position="608"/>
        <end position="651"/>
    </location>
</feature>
<dbReference type="GO" id="GO:0031047">
    <property type="term" value="P:regulatory ncRNA-mediated gene silencing"/>
    <property type="evidence" value="ECO:0007669"/>
    <property type="project" value="UniProtKB-KW"/>
</dbReference>
<dbReference type="Pfam" id="PF00643">
    <property type="entry name" value="zf-B_box"/>
    <property type="match status" value="1"/>
</dbReference>
<keyword evidence="11 21" id="KW-0863">Zinc-finger</keyword>
<dbReference type="FunFam" id="2.120.10.30:FF:000080">
    <property type="entry name" value="E3 ubiquitin-protein ligase TRIM71"/>
    <property type="match status" value="1"/>
</dbReference>
<keyword evidence="12" id="KW-0833">Ubl conjugation pathway</keyword>
<reference evidence="25 26" key="1">
    <citation type="submission" date="2019-01" db="EMBL/GenBank/DDBJ databases">
        <authorList>
            <person name="Sayadi A."/>
        </authorList>
    </citation>
    <scope>NUCLEOTIDE SEQUENCE [LARGE SCALE GENOMIC DNA]</scope>
</reference>
<feature type="repeat" description="NHL" evidence="22">
    <location>
        <begin position="655"/>
        <end position="698"/>
    </location>
</feature>
<dbReference type="GO" id="GO:0061630">
    <property type="term" value="F:ubiquitin protein ligase activity"/>
    <property type="evidence" value="ECO:0007669"/>
    <property type="project" value="UniProtKB-EC"/>
</dbReference>
<evidence type="ECO:0000256" key="4">
    <source>
        <dbReference type="ARBA" id="ARBA00008518"/>
    </source>
</evidence>
<keyword evidence="9" id="KW-0479">Metal-binding</keyword>
<evidence type="ECO:0000256" key="15">
    <source>
        <dbReference type="ARBA" id="ARBA00023054"/>
    </source>
</evidence>
<dbReference type="EMBL" id="CAACVG010008451">
    <property type="protein sequence ID" value="VEN49863.1"/>
    <property type="molecule type" value="Genomic_DNA"/>
</dbReference>
<dbReference type="PANTHER" id="PTHR24104:SF48">
    <property type="entry name" value="PROTEIN WECH"/>
    <property type="match status" value="1"/>
</dbReference>
<dbReference type="GO" id="GO:0035198">
    <property type="term" value="F:miRNA binding"/>
    <property type="evidence" value="ECO:0007669"/>
    <property type="project" value="UniProtKB-ARBA"/>
</dbReference>
<dbReference type="GO" id="GO:0008270">
    <property type="term" value="F:zinc ion binding"/>
    <property type="evidence" value="ECO:0007669"/>
    <property type="project" value="UniProtKB-KW"/>
</dbReference>
<dbReference type="InterPro" id="IPR011042">
    <property type="entry name" value="6-blade_b-propeller_TolB-like"/>
</dbReference>
<dbReference type="SUPFAM" id="SSF101898">
    <property type="entry name" value="NHL repeat"/>
    <property type="match status" value="1"/>
</dbReference>
<dbReference type="AlphaFoldDB" id="A0A653CS05"/>
<dbReference type="Pfam" id="PF01436">
    <property type="entry name" value="NHL"/>
    <property type="match status" value="6"/>
</dbReference>
<evidence type="ECO:0000256" key="14">
    <source>
        <dbReference type="ARBA" id="ARBA00022884"/>
    </source>
</evidence>
<name>A0A653CS05_CALMS</name>
<keyword evidence="6" id="KW-0217">Developmental protein</keyword>
<dbReference type="PROSITE" id="PS50119">
    <property type="entry name" value="ZF_BBOX"/>
    <property type="match status" value="2"/>
</dbReference>
<keyword evidence="16" id="KW-0943">RNA-mediated gene silencing</keyword>